<name>A0A4U8YJN0_9BACT</name>
<feature type="region of interest" description="Disordered" evidence="1">
    <location>
        <begin position="133"/>
        <end position="170"/>
    </location>
</feature>
<reference evidence="2 3" key="1">
    <citation type="submission" date="2019-03" db="EMBL/GenBank/DDBJ databases">
        <authorList>
            <person name="Nijsse B."/>
        </authorList>
    </citation>
    <scope>NUCLEOTIDE SEQUENCE [LARGE SCALE GENOMIC DNA]</scope>
    <source>
        <strain evidence="2">Desulfoluna butyratoxydans MSL71</strain>
    </source>
</reference>
<evidence type="ECO:0000313" key="2">
    <source>
        <dbReference type="EMBL" id="VFQ43851.1"/>
    </source>
</evidence>
<sequence length="257" mass="28488">MTKDLKVIQPDDIVSESRPDINHNFQQLKSNFAGSTYPDNPVQGQRIFKDGHWETYDQDAWKPDPALHNHDERYFTEGEINTLLAQKSDVGHSHDDTYYTEDEVNLLLAEKAAKNHAHDDRYFTETEVTQKLETKSDVGHSHPEHYTREEVETKLDTKSNVDHSHDSRYYTESEINSKLSTINTAIASKLGAGSTAANASKLAGQTSGYYRCSGCSWTCSTYCTGGCSNKCTACTGCSSCTGRCTGCSGDCSGCRDH</sequence>
<organism evidence="2 3">
    <name type="scientific">Desulfoluna butyratoxydans</name>
    <dbReference type="NCBI Taxonomy" id="231438"/>
    <lineage>
        <taxon>Bacteria</taxon>
        <taxon>Pseudomonadati</taxon>
        <taxon>Thermodesulfobacteriota</taxon>
        <taxon>Desulfobacteria</taxon>
        <taxon>Desulfobacterales</taxon>
        <taxon>Desulfolunaceae</taxon>
        <taxon>Desulfoluna</taxon>
    </lineage>
</organism>
<evidence type="ECO:0000313" key="3">
    <source>
        <dbReference type="Proteomes" id="UP000507962"/>
    </source>
</evidence>
<gene>
    <name evidence="2" type="ORF">MSL71_14920</name>
</gene>
<keyword evidence="3" id="KW-1185">Reference proteome</keyword>
<dbReference type="EMBL" id="CAADHO010000002">
    <property type="protein sequence ID" value="VFQ43851.1"/>
    <property type="molecule type" value="Genomic_DNA"/>
</dbReference>
<dbReference type="RefSeq" id="WP_180138334.1">
    <property type="nucleotide sequence ID" value="NZ_CAADHO010000002.1"/>
</dbReference>
<dbReference type="AlphaFoldDB" id="A0A4U8YJN0"/>
<evidence type="ECO:0000256" key="1">
    <source>
        <dbReference type="SAM" id="MobiDB-lite"/>
    </source>
</evidence>
<protein>
    <submittedName>
        <fullName evidence="2">Uncharacterized protein</fullName>
    </submittedName>
</protein>
<proteinExistence type="predicted"/>
<dbReference type="Proteomes" id="UP000507962">
    <property type="component" value="Unassembled WGS sequence"/>
</dbReference>
<accession>A0A4U8YJN0</accession>